<dbReference type="EMBL" id="CAACVG010007858">
    <property type="protein sequence ID" value="VEN47371.1"/>
    <property type="molecule type" value="Genomic_DNA"/>
</dbReference>
<evidence type="ECO:0000256" key="12">
    <source>
        <dbReference type="RuleBase" id="RU000679"/>
    </source>
</evidence>
<evidence type="ECO:0000313" key="13">
    <source>
        <dbReference type="EMBL" id="VEN47371.1"/>
    </source>
</evidence>
<keyword evidence="9" id="KW-0472">Membrane</keyword>
<dbReference type="PROSITE" id="PS01206">
    <property type="entry name" value="ASC"/>
    <property type="match status" value="1"/>
</dbReference>
<evidence type="ECO:0000256" key="10">
    <source>
        <dbReference type="ARBA" id="ARBA00023201"/>
    </source>
</evidence>
<keyword evidence="3 12" id="KW-0813">Transport</keyword>
<evidence type="ECO:0000256" key="11">
    <source>
        <dbReference type="ARBA" id="ARBA00023303"/>
    </source>
</evidence>
<keyword evidence="14" id="KW-1185">Reference proteome</keyword>
<proteinExistence type="inferred from homology"/>
<keyword evidence="6" id="KW-1133">Transmembrane helix</keyword>
<evidence type="ECO:0000256" key="7">
    <source>
        <dbReference type="ARBA" id="ARBA00023053"/>
    </source>
</evidence>
<keyword evidence="10 12" id="KW-0739">Sodium transport</keyword>
<evidence type="ECO:0000256" key="6">
    <source>
        <dbReference type="ARBA" id="ARBA00022989"/>
    </source>
</evidence>
<dbReference type="PANTHER" id="PTHR11690">
    <property type="entry name" value="AMILORIDE-SENSITIVE SODIUM CHANNEL-RELATED"/>
    <property type="match status" value="1"/>
</dbReference>
<dbReference type="Proteomes" id="UP000410492">
    <property type="component" value="Unassembled WGS sequence"/>
</dbReference>
<dbReference type="AlphaFoldDB" id="A0A653CHH5"/>
<evidence type="ECO:0000313" key="14">
    <source>
        <dbReference type="Proteomes" id="UP000410492"/>
    </source>
</evidence>
<dbReference type="Pfam" id="PF00858">
    <property type="entry name" value="ASC"/>
    <property type="match status" value="1"/>
</dbReference>
<dbReference type="Gene3D" id="2.60.470.10">
    <property type="entry name" value="Acid-sensing ion channels like domains"/>
    <property type="match status" value="1"/>
</dbReference>
<accession>A0A653CHH5</accession>
<evidence type="ECO:0000256" key="5">
    <source>
        <dbReference type="ARBA" id="ARBA00022692"/>
    </source>
</evidence>
<evidence type="ECO:0000256" key="2">
    <source>
        <dbReference type="ARBA" id="ARBA00007193"/>
    </source>
</evidence>
<keyword evidence="4 12" id="KW-0894">Sodium channel</keyword>
<evidence type="ECO:0000256" key="9">
    <source>
        <dbReference type="ARBA" id="ARBA00023136"/>
    </source>
</evidence>
<comment type="subcellular location">
    <subcellularLocation>
        <location evidence="1">Membrane</location>
        <topology evidence="1">Multi-pass membrane protein</topology>
    </subcellularLocation>
</comment>
<reference evidence="13 14" key="1">
    <citation type="submission" date="2019-01" db="EMBL/GenBank/DDBJ databases">
        <authorList>
            <person name="Sayadi A."/>
        </authorList>
    </citation>
    <scope>NUCLEOTIDE SEQUENCE [LARGE SCALE GENOMIC DNA]</scope>
</reference>
<keyword evidence="5 12" id="KW-0812">Transmembrane</keyword>
<dbReference type="GO" id="GO:0005886">
    <property type="term" value="C:plasma membrane"/>
    <property type="evidence" value="ECO:0007669"/>
    <property type="project" value="TreeGrafter"/>
</dbReference>
<dbReference type="PANTHER" id="PTHR11690:SF288">
    <property type="entry name" value="AMILORIDE-SENSITIVE NA+ CHANNEL-RELATED"/>
    <property type="match status" value="1"/>
</dbReference>
<keyword evidence="7" id="KW-0915">Sodium</keyword>
<organism evidence="13 14">
    <name type="scientific">Callosobruchus maculatus</name>
    <name type="common">Southern cowpea weevil</name>
    <name type="synonym">Pulse bruchid</name>
    <dbReference type="NCBI Taxonomy" id="64391"/>
    <lineage>
        <taxon>Eukaryota</taxon>
        <taxon>Metazoa</taxon>
        <taxon>Ecdysozoa</taxon>
        <taxon>Arthropoda</taxon>
        <taxon>Hexapoda</taxon>
        <taxon>Insecta</taxon>
        <taxon>Pterygota</taxon>
        <taxon>Neoptera</taxon>
        <taxon>Endopterygota</taxon>
        <taxon>Coleoptera</taxon>
        <taxon>Polyphaga</taxon>
        <taxon>Cucujiformia</taxon>
        <taxon>Chrysomeloidea</taxon>
        <taxon>Chrysomelidae</taxon>
        <taxon>Bruchinae</taxon>
        <taxon>Bruchini</taxon>
        <taxon>Callosobruchus</taxon>
    </lineage>
</organism>
<dbReference type="InterPro" id="IPR001873">
    <property type="entry name" value="ENaC"/>
</dbReference>
<sequence length="383" mass="45067">MMVYQIFDRYINYPVLITFSMKETRLQKISFPAVTICPRAKFSLSRFNVSAVLDKVYEDNVTFQEMEELSYATTICPLGLWQSVNSTKEGFYRFLNESRPYILKYCQYLEQEQECRDYFTPILTEEGVCYSFNILDKGDMFRDNVEFVLPNYHCATPMKNWDVEKGYTAFETDAYPRRALREGQKNALSIMLKTKKEDMGMCSNFETGYRINVHFPSVYPDVTENYFTVPLGQRVIGVIIPEMIKTSEGVKQFHPKTRDCYFQSERPLQFFKVYSQTNCLMECKANYTLWLCECVRFHMPKAEGTPICLMEEQFCMKYAEDNTFFAVNDDDSLIEAESKYSNYTQCDFLPTCTDINYKLELSQNPITYTFPDDIVIDGDWWNQ</sequence>
<evidence type="ECO:0000256" key="4">
    <source>
        <dbReference type="ARBA" id="ARBA00022461"/>
    </source>
</evidence>
<name>A0A653CHH5_CALMS</name>
<protein>
    <submittedName>
        <fullName evidence="13">Uncharacterized protein</fullName>
    </submittedName>
</protein>
<keyword evidence="11 12" id="KW-0407">Ion channel</keyword>
<dbReference type="GO" id="GO:0015280">
    <property type="term" value="F:ligand-gated sodium channel activity"/>
    <property type="evidence" value="ECO:0007669"/>
    <property type="project" value="TreeGrafter"/>
</dbReference>
<evidence type="ECO:0000256" key="3">
    <source>
        <dbReference type="ARBA" id="ARBA00022448"/>
    </source>
</evidence>
<gene>
    <name evidence="13" type="ORF">CALMAC_LOCUS9163</name>
</gene>
<comment type="similarity">
    <text evidence="2 12">Belongs to the amiloride-sensitive sodium channel (TC 1.A.6) family.</text>
</comment>
<dbReference type="OrthoDB" id="6021021at2759"/>
<evidence type="ECO:0000256" key="1">
    <source>
        <dbReference type="ARBA" id="ARBA00004141"/>
    </source>
</evidence>
<dbReference type="InterPro" id="IPR020903">
    <property type="entry name" value="ENaC_CS"/>
</dbReference>
<evidence type="ECO:0000256" key="8">
    <source>
        <dbReference type="ARBA" id="ARBA00023065"/>
    </source>
</evidence>
<keyword evidence="8 12" id="KW-0406">Ion transport</keyword>